<dbReference type="GO" id="GO:0005886">
    <property type="term" value="C:plasma membrane"/>
    <property type="evidence" value="ECO:0007669"/>
    <property type="project" value="UniProtKB-SubCell"/>
</dbReference>
<dbReference type="GO" id="GO:0015628">
    <property type="term" value="P:protein secretion by the type II secretion system"/>
    <property type="evidence" value="ECO:0007669"/>
    <property type="project" value="InterPro"/>
</dbReference>
<dbReference type="InterPro" id="IPR022792">
    <property type="entry name" value="T2SS_protein-GspN"/>
</dbReference>
<dbReference type="OrthoDB" id="6118198at2"/>
<keyword evidence="13" id="KW-1185">Reference proteome</keyword>
<keyword evidence="5" id="KW-1003">Cell membrane</keyword>
<dbReference type="Proteomes" id="UP000242258">
    <property type="component" value="Unassembled WGS sequence"/>
</dbReference>
<dbReference type="AlphaFoldDB" id="A0A1E7Q236"/>
<reference evidence="13" key="1">
    <citation type="submission" date="2016-09" db="EMBL/GenBank/DDBJ databases">
        <authorList>
            <person name="Wan X."/>
            <person name="Hou S."/>
        </authorList>
    </citation>
    <scope>NUCLEOTIDE SEQUENCE [LARGE SCALE GENOMIC DNA]</scope>
    <source>
        <strain evidence="13">KH87</strain>
    </source>
</reference>
<evidence type="ECO:0000313" key="13">
    <source>
        <dbReference type="Proteomes" id="UP000242258"/>
    </source>
</evidence>
<evidence type="ECO:0000256" key="1">
    <source>
        <dbReference type="ARBA" id="ARBA00004533"/>
    </source>
</evidence>
<evidence type="ECO:0000256" key="6">
    <source>
        <dbReference type="ARBA" id="ARBA00022519"/>
    </source>
</evidence>
<evidence type="ECO:0000256" key="2">
    <source>
        <dbReference type="ARBA" id="ARBA00007208"/>
    </source>
</evidence>
<dbReference type="EMBL" id="MKEK01000001">
    <property type="protein sequence ID" value="OEY68191.1"/>
    <property type="molecule type" value="Genomic_DNA"/>
</dbReference>
<comment type="caution">
    <text evidence="12">The sequence shown here is derived from an EMBL/GenBank/DDBJ whole genome shotgun (WGS) entry which is preliminary data.</text>
</comment>
<evidence type="ECO:0000256" key="8">
    <source>
        <dbReference type="ARBA" id="ARBA00022927"/>
    </source>
</evidence>
<evidence type="ECO:0000256" key="7">
    <source>
        <dbReference type="ARBA" id="ARBA00022692"/>
    </source>
</evidence>
<gene>
    <name evidence="12" type="ORF">BI198_00380</name>
</gene>
<evidence type="ECO:0000256" key="5">
    <source>
        <dbReference type="ARBA" id="ARBA00022475"/>
    </source>
</evidence>
<feature type="transmembrane region" description="Helical" evidence="11">
    <location>
        <begin position="7"/>
        <end position="29"/>
    </location>
</feature>
<keyword evidence="9 11" id="KW-0472">Membrane</keyword>
<dbReference type="Pfam" id="PF01203">
    <property type="entry name" value="T2SSN"/>
    <property type="match status" value="1"/>
</dbReference>
<name>A0A1E7Q236_9GAMM</name>
<dbReference type="STRING" id="1628148.BI198_00380"/>
<proteinExistence type="inferred from homology"/>
<sequence>MNKSWKLIVLLIVSYSVFMLLLTPAAWWLKLVSLPTGLQLGSVSGTLAQGKVSAVQYKQLYLPELRWQLNAWQLFTAKAQFSVTSGSKQQASLPYVDATLNYGFSGMSLQNSLFRLQVADVLPLLALPLPMAASGELVLDITDYQQGQPWCESLQGNASWLDAKLQSLSGNWLDFQALFADMHCEQGSIVMNTAADNLLGLDAEIRLDNARLQLNGSLKPDPSLPEEVHQAMQFVGRPDANGRYTLKL</sequence>
<comment type="subcellular location">
    <subcellularLocation>
        <location evidence="1">Cell inner membrane</location>
    </subcellularLocation>
</comment>
<evidence type="ECO:0000256" key="9">
    <source>
        <dbReference type="ARBA" id="ARBA00023136"/>
    </source>
</evidence>
<comment type="similarity">
    <text evidence="2">Belongs to the GSP N family.</text>
</comment>
<organism evidence="12 13">
    <name type="scientific">Rheinheimera salexigens</name>
    <dbReference type="NCBI Taxonomy" id="1628148"/>
    <lineage>
        <taxon>Bacteria</taxon>
        <taxon>Pseudomonadati</taxon>
        <taxon>Pseudomonadota</taxon>
        <taxon>Gammaproteobacteria</taxon>
        <taxon>Chromatiales</taxon>
        <taxon>Chromatiaceae</taxon>
        <taxon>Rheinheimera</taxon>
    </lineage>
</organism>
<dbReference type="GO" id="GO:0015627">
    <property type="term" value="C:type II protein secretion system complex"/>
    <property type="evidence" value="ECO:0007669"/>
    <property type="project" value="InterPro"/>
</dbReference>
<keyword evidence="11" id="KW-1133">Transmembrane helix</keyword>
<keyword evidence="8" id="KW-0653">Protein transport</keyword>
<evidence type="ECO:0000256" key="11">
    <source>
        <dbReference type="SAM" id="Phobius"/>
    </source>
</evidence>
<accession>A0A1E7Q236</accession>
<evidence type="ECO:0000256" key="10">
    <source>
        <dbReference type="ARBA" id="ARBA00030772"/>
    </source>
</evidence>
<evidence type="ECO:0000256" key="3">
    <source>
        <dbReference type="ARBA" id="ARBA00021563"/>
    </source>
</evidence>
<keyword evidence="4" id="KW-0813">Transport</keyword>
<evidence type="ECO:0000313" key="12">
    <source>
        <dbReference type="EMBL" id="OEY68191.1"/>
    </source>
</evidence>
<keyword evidence="7 11" id="KW-0812">Transmembrane</keyword>
<keyword evidence="6" id="KW-0997">Cell inner membrane</keyword>
<evidence type="ECO:0000256" key="4">
    <source>
        <dbReference type="ARBA" id="ARBA00022448"/>
    </source>
</evidence>
<protein>
    <recommendedName>
        <fullName evidence="3">Type II secretion system protein N</fullName>
    </recommendedName>
    <alternativeName>
        <fullName evidence="10">General secretion pathway protein N</fullName>
    </alternativeName>
</protein>